<dbReference type="GO" id="GO:0046872">
    <property type="term" value="F:metal ion binding"/>
    <property type="evidence" value="ECO:0007669"/>
    <property type="project" value="UniProtKB-KW"/>
</dbReference>
<dbReference type="InterPro" id="IPR058240">
    <property type="entry name" value="rSAM_sf"/>
</dbReference>
<dbReference type="RefSeq" id="WP_349245039.1">
    <property type="nucleotide sequence ID" value="NZ_JASCXX010000012.1"/>
</dbReference>
<dbReference type="PANTHER" id="PTHR43409:SF16">
    <property type="entry name" value="SLR0320 PROTEIN"/>
    <property type="match status" value="1"/>
</dbReference>
<name>A0AAW6TYD8_9BACT</name>
<accession>A0AAW6TYD8</accession>
<dbReference type="SFLD" id="SFLDG01082">
    <property type="entry name" value="B12-binding_domain_containing"/>
    <property type="match status" value="1"/>
</dbReference>
<dbReference type="EMBL" id="JASCXX010000012">
    <property type="protein sequence ID" value="MDI6449630.1"/>
    <property type="molecule type" value="Genomic_DNA"/>
</dbReference>
<evidence type="ECO:0000313" key="9">
    <source>
        <dbReference type="Proteomes" id="UP001431776"/>
    </source>
</evidence>
<dbReference type="GO" id="GO:0005829">
    <property type="term" value="C:cytosol"/>
    <property type="evidence" value="ECO:0007669"/>
    <property type="project" value="TreeGrafter"/>
</dbReference>
<evidence type="ECO:0000256" key="1">
    <source>
        <dbReference type="ARBA" id="ARBA00001966"/>
    </source>
</evidence>
<reference evidence="8" key="1">
    <citation type="submission" date="2023-05" db="EMBL/GenBank/DDBJ databases">
        <title>Anaerotaeda fermentans gen. nov., sp. nov., a novel anaerobic planctomycete of the new family within the order Sedimentisphaerales isolated from Taman Peninsula, Russia.</title>
        <authorList>
            <person name="Khomyakova M.A."/>
            <person name="Merkel A.Y."/>
            <person name="Slobodkin A.I."/>
        </authorList>
    </citation>
    <scope>NUCLEOTIDE SEQUENCE</scope>
    <source>
        <strain evidence="8">M17dextr</strain>
    </source>
</reference>
<keyword evidence="2" id="KW-0949">S-adenosyl-L-methionine</keyword>
<dbReference type="Proteomes" id="UP001431776">
    <property type="component" value="Unassembled WGS sequence"/>
</dbReference>
<evidence type="ECO:0000256" key="5">
    <source>
        <dbReference type="ARBA" id="ARBA00023014"/>
    </source>
</evidence>
<dbReference type="InterPro" id="IPR006638">
    <property type="entry name" value="Elp3/MiaA/NifB-like_rSAM"/>
</dbReference>
<comment type="caution">
    <text evidence="8">The sequence shown here is derived from an EMBL/GenBank/DDBJ whole genome shotgun (WGS) entry which is preliminary data.</text>
</comment>
<proteinExistence type="predicted"/>
<evidence type="ECO:0000256" key="2">
    <source>
        <dbReference type="ARBA" id="ARBA00022691"/>
    </source>
</evidence>
<keyword evidence="9" id="KW-1185">Reference proteome</keyword>
<evidence type="ECO:0000313" key="8">
    <source>
        <dbReference type="EMBL" id="MDI6449630.1"/>
    </source>
</evidence>
<dbReference type="InterPro" id="IPR006158">
    <property type="entry name" value="Cobalamin-bd"/>
</dbReference>
<evidence type="ECO:0000259" key="7">
    <source>
        <dbReference type="PROSITE" id="PS51918"/>
    </source>
</evidence>
<dbReference type="PROSITE" id="PS51332">
    <property type="entry name" value="B12_BINDING"/>
    <property type="match status" value="1"/>
</dbReference>
<dbReference type="PANTHER" id="PTHR43409">
    <property type="entry name" value="ANAEROBIC MAGNESIUM-PROTOPORPHYRIN IX MONOMETHYL ESTER CYCLASE-RELATED"/>
    <property type="match status" value="1"/>
</dbReference>
<dbReference type="InterPro" id="IPR034466">
    <property type="entry name" value="Methyltransferase_Class_B"/>
</dbReference>
<dbReference type="SFLD" id="SFLDG01123">
    <property type="entry name" value="methyltransferase_(Class_B)"/>
    <property type="match status" value="1"/>
</dbReference>
<dbReference type="SMART" id="SM00729">
    <property type="entry name" value="Elp3"/>
    <property type="match status" value="1"/>
</dbReference>
<dbReference type="InterPro" id="IPR007197">
    <property type="entry name" value="rSAM"/>
</dbReference>
<dbReference type="AlphaFoldDB" id="A0AAW6TYD8"/>
<dbReference type="PROSITE" id="PS51918">
    <property type="entry name" value="RADICAL_SAM"/>
    <property type="match status" value="1"/>
</dbReference>
<dbReference type="Gene3D" id="3.80.30.20">
    <property type="entry name" value="tm_1862 like domain"/>
    <property type="match status" value="1"/>
</dbReference>
<feature type="domain" description="Radical SAM core" evidence="7">
    <location>
        <begin position="182"/>
        <end position="399"/>
    </location>
</feature>
<gene>
    <name evidence="8" type="ORF">QJ522_11295</name>
</gene>
<dbReference type="GO" id="GO:0031419">
    <property type="term" value="F:cobalamin binding"/>
    <property type="evidence" value="ECO:0007669"/>
    <property type="project" value="InterPro"/>
</dbReference>
<keyword evidence="3" id="KW-0479">Metal-binding</keyword>
<dbReference type="GO" id="GO:0051539">
    <property type="term" value="F:4 iron, 4 sulfur cluster binding"/>
    <property type="evidence" value="ECO:0007669"/>
    <property type="project" value="UniProtKB-KW"/>
</dbReference>
<dbReference type="SUPFAM" id="SSF102114">
    <property type="entry name" value="Radical SAM enzymes"/>
    <property type="match status" value="1"/>
</dbReference>
<dbReference type="GO" id="GO:0003824">
    <property type="term" value="F:catalytic activity"/>
    <property type="evidence" value="ECO:0007669"/>
    <property type="project" value="InterPro"/>
</dbReference>
<feature type="domain" description="B12-binding" evidence="6">
    <location>
        <begin position="1"/>
        <end position="143"/>
    </location>
</feature>
<dbReference type="CDD" id="cd01335">
    <property type="entry name" value="Radical_SAM"/>
    <property type="match status" value="1"/>
</dbReference>
<keyword evidence="5" id="KW-0411">Iron-sulfur</keyword>
<dbReference type="Gene3D" id="3.40.50.280">
    <property type="entry name" value="Cobalamin-binding domain"/>
    <property type="match status" value="1"/>
</dbReference>
<protein>
    <submittedName>
        <fullName evidence="8">Radical SAM protein</fullName>
    </submittedName>
</protein>
<dbReference type="InterPro" id="IPR023404">
    <property type="entry name" value="rSAM_horseshoe"/>
</dbReference>
<evidence type="ECO:0000259" key="6">
    <source>
        <dbReference type="PROSITE" id="PS51332"/>
    </source>
</evidence>
<dbReference type="Pfam" id="PF04055">
    <property type="entry name" value="Radical_SAM"/>
    <property type="match status" value="1"/>
</dbReference>
<dbReference type="SFLD" id="SFLDS00029">
    <property type="entry name" value="Radical_SAM"/>
    <property type="match status" value="1"/>
</dbReference>
<dbReference type="Pfam" id="PF02310">
    <property type="entry name" value="B12-binding"/>
    <property type="match status" value="1"/>
</dbReference>
<evidence type="ECO:0000256" key="4">
    <source>
        <dbReference type="ARBA" id="ARBA00023004"/>
    </source>
</evidence>
<comment type="cofactor">
    <cofactor evidence="1">
        <name>[4Fe-4S] cluster</name>
        <dbReference type="ChEBI" id="CHEBI:49883"/>
    </cofactor>
</comment>
<keyword evidence="4" id="KW-0408">Iron</keyword>
<sequence length="476" mass="52159">MLTLINTNRMMPPIGPIGLEYVAEAAQDQGLEVEVLDLCLCDDPDAALTAHFSDHAPALIGLSFRNVDDCFWPSAQWFVPDLTRLVQRLRSLSDTPIVAGGVGFSTFARRVIEATGVDFGVHGDGEQATVALYRQLHNGRAFETVDGLLWRRDGQIICNRPAWPSSLSLPTRRRAVDNATYFARGGQCGIETKRGCNRRCLYCADPLAKGAHSRLRAPREVADEVESLLAQGIDVLHTCDAEFNIPRSHALAVCEELLRRGLGEKIQWYTYLAVTPFDAELARAMKRAGCVGINFTGDSASETMLRTYRQPHRAADLADAVRLCRDNGIKVMIDLLLGGPGETPETAATTIEFVKKIGPDCAGASVGIRIYPGTGMVEMVASEGPLETNPAIRRKYAGPCDFFQPTFYIAPGLGPEPARLVKDLIAGDQRFFEPTEERPDAATTDHNYNDNAELVDAIAQGARGAYWDILHRLRAM</sequence>
<organism evidence="8 9">
    <name type="scientific">Anaerobaca lacustris</name>
    <dbReference type="NCBI Taxonomy" id="3044600"/>
    <lineage>
        <taxon>Bacteria</taxon>
        <taxon>Pseudomonadati</taxon>
        <taxon>Planctomycetota</taxon>
        <taxon>Phycisphaerae</taxon>
        <taxon>Sedimentisphaerales</taxon>
        <taxon>Anaerobacaceae</taxon>
        <taxon>Anaerobaca</taxon>
    </lineage>
</organism>
<evidence type="ECO:0000256" key="3">
    <source>
        <dbReference type="ARBA" id="ARBA00022723"/>
    </source>
</evidence>
<dbReference type="InterPro" id="IPR051198">
    <property type="entry name" value="BchE-like"/>
</dbReference>